<evidence type="ECO:0000313" key="2">
    <source>
        <dbReference type="Proteomes" id="UP001194696"/>
    </source>
</evidence>
<dbReference type="EMBL" id="JAAAIM010000750">
    <property type="protein sequence ID" value="KAG0284634.1"/>
    <property type="molecule type" value="Genomic_DNA"/>
</dbReference>
<proteinExistence type="predicted"/>
<sequence>MKRDPDGTVGGKRVAVLFALEQRTCPWVNNATDSHILGVWLMLKVIEGHPWLTHGRIVKYYSALEPSSSQAASTGGAQELAPTDVDPPRRKVYYIAIFGTQNTDVAPEMVVKEVLYNDDDKFDLDRKM</sequence>
<gene>
    <name evidence="1" type="ORF">BGZ96_011022</name>
</gene>
<dbReference type="Proteomes" id="UP001194696">
    <property type="component" value="Unassembled WGS sequence"/>
</dbReference>
<comment type="caution">
    <text evidence="1">The sequence shown here is derived from an EMBL/GenBank/DDBJ whole genome shotgun (WGS) entry which is preliminary data.</text>
</comment>
<reference evidence="1 2" key="1">
    <citation type="journal article" date="2020" name="Fungal Divers.">
        <title>Resolving the Mortierellaceae phylogeny through synthesis of multi-gene phylogenetics and phylogenomics.</title>
        <authorList>
            <person name="Vandepol N."/>
            <person name="Liber J."/>
            <person name="Desiro A."/>
            <person name="Na H."/>
            <person name="Kennedy M."/>
            <person name="Barry K."/>
            <person name="Grigoriev I.V."/>
            <person name="Miller A.N."/>
            <person name="O'Donnell K."/>
            <person name="Stajich J.E."/>
            <person name="Bonito G."/>
        </authorList>
    </citation>
    <scope>NUCLEOTIDE SEQUENCE [LARGE SCALE GENOMIC DNA]</scope>
    <source>
        <strain evidence="1 2">AD045</strain>
    </source>
</reference>
<accession>A0ABQ7JTB0</accession>
<protein>
    <submittedName>
        <fullName evidence="1">Uncharacterized protein</fullName>
    </submittedName>
</protein>
<evidence type="ECO:0000313" key="1">
    <source>
        <dbReference type="EMBL" id="KAG0284634.1"/>
    </source>
</evidence>
<organism evidence="1 2">
    <name type="scientific">Linnemannia gamsii</name>
    <dbReference type="NCBI Taxonomy" id="64522"/>
    <lineage>
        <taxon>Eukaryota</taxon>
        <taxon>Fungi</taxon>
        <taxon>Fungi incertae sedis</taxon>
        <taxon>Mucoromycota</taxon>
        <taxon>Mortierellomycotina</taxon>
        <taxon>Mortierellomycetes</taxon>
        <taxon>Mortierellales</taxon>
        <taxon>Mortierellaceae</taxon>
        <taxon>Linnemannia</taxon>
    </lineage>
</organism>
<keyword evidence="2" id="KW-1185">Reference proteome</keyword>
<name>A0ABQ7JTB0_9FUNG</name>